<reference evidence="5 6" key="1">
    <citation type="submission" date="2016-03" db="EMBL/GenBank/DDBJ databases">
        <title>Draft genome sequence of the Fonsecaea monophora CBS 269.37.</title>
        <authorList>
            <person name="Bombassaro A."/>
            <person name="Vinicius W.A."/>
            <person name="De Hoog S."/>
            <person name="Sun J."/>
            <person name="Souza E.M."/>
            <person name="Raittz R.T."/>
            <person name="Costa F."/>
            <person name="Leao A.C."/>
            <person name="Tadra-Sfeir M.Z."/>
            <person name="Baura V."/>
            <person name="Balsanelli E."/>
            <person name="Pedrosa F.O."/>
            <person name="Moreno L.F."/>
            <person name="Steffens M.B."/>
            <person name="Xi L."/>
            <person name="Bocca A.L."/>
            <person name="Felipe M.S."/>
            <person name="Teixeira M."/>
            <person name="Telles Filho F.Q."/>
            <person name="Azevedo C.M."/>
            <person name="Gomes R."/>
            <person name="Vicente V.A."/>
        </authorList>
    </citation>
    <scope>NUCLEOTIDE SEQUENCE [LARGE SCALE GENOMIC DNA]</scope>
    <source>
        <strain evidence="5 6">CBS 269.37</strain>
    </source>
</reference>
<dbReference type="InterPro" id="IPR050425">
    <property type="entry name" value="NAD(P)_dehydrat-like"/>
</dbReference>
<dbReference type="SUPFAM" id="SSF51735">
    <property type="entry name" value="NAD(P)-binding Rossmann-fold domains"/>
    <property type="match status" value="1"/>
</dbReference>
<dbReference type="Gene3D" id="3.40.50.720">
    <property type="entry name" value="NAD(P)-binding Rossmann-like Domain"/>
    <property type="match status" value="1"/>
</dbReference>
<keyword evidence="6" id="KW-1185">Reference proteome</keyword>
<evidence type="ECO:0000256" key="3">
    <source>
        <dbReference type="SAM" id="MobiDB-lite"/>
    </source>
</evidence>
<dbReference type="GeneID" id="34596119"/>
<comment type="similarity">
    <text evidence="2">Belongs to the NAD(P)-dependent epimerase/dehydratase family. Dihydroflavonol-4-reductase subfamily.</text>
</comment>
<dbReference type="EMBL" id="LVKK01000003">
    <property type="protein sequence ID" value="OAG44975.1"/>
    <property type="molecule type" value="Genomic_DNA"/>
</dbReference>
<name>A0A177FL71_9EURO</name>
<dbReference type="InterPro" id="IPR001509">
    <property type="entry name" value="Epimerase_deHydtase"/>
</dbReference>
<dbReference type="PANTHER" id="PTHR10366:SF564">
    <property type="entry name" value="STEROL-4-ALPHA-CARBOXYLATE 3-DEHYDROGENASE, DECARBOXYLATING"/>
    <property type="match status" value="1"/>
</dbReference>
<dbReference type="OrthoDB" id="2735536at2759"/>
<comment type="caution">
    <text evidence="5">The sequence shown here is derived from an EMBL/GenBank/DDBJ whole genome shotgun (WGS) entry which is preliminary data.</text>
</comment>
<evidence type="ECO:0000259" key="4">
    <source>
        <dbReference type="Pfam" id="PF01370"/>
    </source>
</evidence>
<feature type="domain" description="NAD-dependent epimerase/dehydratase" evidence="4">
    <location>
        <begin position="6"/>
        <end position="192"/>
    </location>
</feature>
<evidence type="ECO:0000256" key="2">
    <source>
        <dbReference type="ARBA" id="ARBA00023445"/>
    </source>
</evidence>
<gene>
    <name evidence="5" type="ORF">AYO21_00937</name>
</gene>
<feature type="region of interest" description="Disordered" evidence="3">
    <location>
        <begin position="351"/>
        <end position="410"/>
    </location>
</feature>
<evidence type="ECO:0000313" key="6">
    <source>
        <dbReference type="Proteomes" id="UP000077002"/>
    </source>
</evidence>
<proteinExistence type="inferred from homology"/>
<dbReference type="RefSeq" id="XP_022516927.1">
    <property type="nucleotide sequence ID" value="XM_022650924.1"/>
</dbReference>
<protein>
    <recommendedName>
        <fullName evidence="4">NAD-dependent epimerase/dehydratase domain-containing protein</fullName>
    </recommendedName>
</protein>
<dbReference type="GO" id="GO:0016616">
    <property type="term" value="F:oxidoreductase activity, acting on the CH-OH group of donors, NAD or NADP as acceptor"/>
    <property type="evidence" value="ECO:0007669"/>
    <property type="project" value="TreeGrafter"/>
</dbReference>
<feature type="compositionally biased region" description="Polar residues" evidence="3">
    <location>
        <begin position="351"/>
        <end position="360"/>
    </location>
</feature>
<accession>A0A177FL71</accession>
<dbReference type="PANTHER" id="PTHR10366">
    <property type="entry name" value="NAD DEPENDENT EPIMERASE/DEHYDRATASE"/>
    <property type="match status" value="1"/>
</dbReference>
<dbReference type="InterPro" id="IPR036291">
    <property type="entry name" value="NAD(P)-bd_dom_sf"/>
</dbReference>
<keyword evidence="1" id="KW-0560">Oxidoreductase</keyword>
<organism evidence="5 6">
    <name type="scientific">Fonsecaea monophora</name>
    <dbReference type="NCBI Taxonomy" id="254056"/>
    <lineage>
        <taxon>Eukaryota</taxon>
        <taxon>Fungi</taxon>
        <taxon>Dikarya</taxon>
        <taxon>Ascomycota</taxon>
        <taxon>Pezizomycotina</taxon>
        <taxon>Eurotiomycetes</taxon>
        <taxon>Chaetothyriomycetidae</taxon>
        <taxon>Chaetothyriales</taxon>
        <taxon>Herpotrichiellaceae</taxon>
        <taxon>Fonsecaea</taxon>
    </lineage>
</organism>
<sequence length="410" mass="43678">MAPPRVLLTGANGFVGGHLLSFFLEKSCSMQAVVRPEAKAKRVTKDFPGYDRLRLDFSIVSDITAPGAFDQCIKDAQPLDAIIHAASPLNFAAAKSPGDFIDPAIHGTTEILKSTAKYAPGLKRLVITSSFAAIGNPLDLQGNGRVYSSESWNPVTKEAGILGGSWEFVTTEKPGFELVVLNPPIVYGPLRHIDSMSDLNTSNAILWRLMNAGKGAPVPDDSLHISVDVRDLSLSHYQAAFAPEKGISGARLEDPPGNPGQHALACGLVQGRQFVVARGAGCGVSAVRNDCRGYCKEFVGGGKDIDGKGVRWGTIDIYELRNADPVPILHMDSHRVHVALLNKSASTAESECCPSGNQAHTPKGSHGAESLEPLRIQNEQVKAPTKHCHPSGEKGGGDLGEEEILESRTP</sequence>
<evidence type="ECO:0000313" key="5">
    <source>
        <dbReference type="EMBL" id="OAG44975.1"/>
    </source>
</evidence>
<dbReference type="AlphaFoldDB" id="A0A177FL71"/>
<dbReference type="Pfam" id="PF01370">
    <property type="entry name" value="Epimerase"/>
    <property type="match status" value="1"/>
</dbReference>
<dbReference type="Proteomes" id="UP000077002">
    <property type="component" value="Unassembled WGS sequence"/>
</dbReference>
<evidence type="ECO:0000256" key="1">
    <source>
        <dbReference type="ARBA" id="ARBA00023002"/>
    </source>
</evidence>